<gene>
    <name evidence="1" type="ORF">NCTC10392_04961</name>
</gene>
<name>A0A379IJI4_PSEFL</name>
<dbReference type="EMBL" id="UGUS01000002">
    <property type="protein sequence ID" value="SUD33563.1"/>
    <property type="molecule type" value="Genomic_DNA"/>
</dbReference>
<reference evidence="1 2" key="1">
    <citation type="submission" date="2018-06" db="EMBL/GenBank/DDBJ databases">
        <authorList>
            <consortium name="Pathogen Informatics"/>
            <person name="Doyle S."/>
        </authorList>
    </citation>
    <scope>NUCLEOTIDE SEQUENCE [LARGE SCALE GENOMIC DNA]</scope>
    <source>
        <strain evidence="1 2">NCTC10392</strain>
    </source>
</reference>
<accession>A0A379IJI4</accession>
<protein>
    <submittedName>
        <fullName evidence="1">Phage integrase family site specific recombinase</fullName>
    </submittedName>
</protein>
<dbReference type="Proteomes" id="UP000255125">
    <property type="component" value="Unassembled WGS sequence"/>
</dbReference>
<evidence type="ECO:0000313" key="1">
    <source>
        <dbReference type="EMBL" id="SUD33563.1"/>
    </source>
</evidence>
<evidence type="ECO:0000313" key="2">
    <source>
        <dbReference type="Proteomes" id="UP000255125"/>
    </source>
</evidence>
<organism evidence="1 2">
    <name type="scientific">Pseudomonas fluorescens</name>
    <dbReference type="NCBI Taxonomy" id="294"/>
    <lineage>
        <taxon>Bacteria</taxon>
        <taxon>Pseudomonadati</taxon>
        <taxon>Pseudomonadota</taxon>
        <taxon>Gammaproteobacteria</taxon>
        <taxon>Pseudomonadales</taxon>
        <taxon>Pseudomonadaceae</taxon>
        <taxon>Pseudomonas</taxon>
    </lineage>
</organism>
<proteinExistence type="predicted"/>
<dbReference type="AlphaFoldDB" id="A0A379IJI4"/>
<sequence>MGNLGAVAPDAAMLDINFKPSSKFVLCRNKHGTPTAIYKEWIWDFNPYRLGATRVTKFRFDKIFKAIGPENKALIDEVKYIIYCLAYFAGGGRLGRLSAKTLEQRWVVLRSAVLFCYEQIQKPLVGVLSLQQLFSTPVYLAAFIAERAQPHFPQMLSALLANLISVGDDRLGYRVISSRDIELRRHEPNQHPVIPTRIYLELINVLQDMLDQIHRGVESLECFVSKFCDEFYGLAHDVQKSLLPGGKANYRPIMTEVLQAHCLNEVFSGVFSCSHKRGLSPALLKMQYIVKNVIHLYTGMREQEVLRMQYDCLSDEIYLKEVVDDNGMTRDLARSVSVLSTTTKFTGYKKSESWFAPSEVVKAVKIAQAICRGLASIYKIDVDNDCPLFLNPAVLRKRNTDVGVGKLGNFYNKIPLIEGIRIELSDIQELAQTDTKRDFYSEPEFAVGRSWPLTGHQFRRSLAFYGSNSGFISLPSLKSQYKQVTLEMARYYSNGFQNLKTIFCQTALKSFQVTASKSFQLLKLFSRPFSVV</sequence>